<dbReference type="PANTHER" id="PTHR40375:SF2">
    <property type="entry name" value="SPORULATION-SPECIFIC PROTEIN 22"/>
    <property type="match status" value="1"/>
</dbReference>
<evidence type="ECO:0000313" key="3">
    <source>
        <dbReference type="Proteomes" id="UP000503462"/>
    </source>
</evidence>
<proteinExistence type="predicted"/>
<dbReference type="EMBL" id="CP051140">
    <property type="protein sequence ID" value="QIW97267.1"/>
    <property type="molecule type" value="Genomic_DNA"/>
</dbReference>
<name>A0A6H0XRK1_9PEZI</name>
<dbReference type="Pfam" id="PF08631">
    <property type="entry name" value="SPO22"/>
    <property type="match status" value="1"/>
</dbReference>
<protein>
    <recommendedName>
        <fullName evidence="4">Protein ZIP4 homolog</fullName>
    </recommendedName>
</protein>
<organism evidence="2 3">
    <name type="scientific">Peltaster fructicola</name>
    <dbReference type="NCBI Taxonomy" id="286661"/>
    <lineage>
        <taxon>Eukaryota</taxon>
        <taxon>Fungi</taxon>
        <taxon>Dikarya</taxon>
        <taxon>Ascomycota</taxon>
        <taxon>Pezizomycotina</taxon>
        <taxon>Dothideomycetes</taxon>
        <taxon>Dothideomycetes incertae sedis</taxon>
        <taxon>Peltaster</taxon>
    </lineage>
</organism>
<evidence type="ECO:0008006" key="4">
    <source>
        <dbReference type="Google" id="ProtNLM"/>
    </source>
</evidence>
<dbReference type="AlphaFoldDB" id="A0A6H0XRK1"/>
<sequence length="951" mass="106252">MAPSKPHPANNANPRVNTMLDLARRLEHALSSRAGVSSTLSNELTAALDRTDAFSMKASTSTVASQLDKLGCSVWNASIRIDCGFSDKSDDETRAMTRLISYVRGFAFTLLAAAVITPASKDDTNCTLRLFKTALKATQSALSSEQTDLALRLLERCSDYAGETDNSAPVVNTIESEDYSLESQNRFLIQIYLLLRVEHAKLCRNSDLAEHFLRKVDRQHVKRSIELTEKAACLCHDLGLALAIAGEQDSSRAWLLKALECINACTVPQLQKRIHDLRLSITTRLVRQLLSLHEERANHVAWDLAMELTTKHGIDDCLHIVVLELDVLLAIEPLRRDLLGQTAMRLTMSDLNDGDLEIISRAINKIKIHDRGCAEQILRRLTQRQSVLSASTDDSTANQGRLERCLVTYTHFLSSEGSSQTSSLSLLFDDVSNHMKGPLSTAATHAIQSLLWRAISSETAPTNPDLLRALQHKILFNCSNANRARIQRKAILASLHAADSITARQVYFEMSPHCQSEALSQYIGFRIALQSDDHTWAARCLQDIAKQTTDDQSLLYACALEAQQSSKQVFAIESLSALVNSTPLASLTPSLLRCLARLLLTNYDVTVLPNNVLFAQFMGLFDQFVQLIEARQEDLDGGWQDECQWWSKHAHNLSLTCINTSSADHSVPLLKACMRILSRMLSGERQAEREATTAKLQTCHYIVATILISNARKQTDDEPMLQRYLEARQEIQNYFKLDHPQVTSTLHEPRRRSSLLRRYELEAIIRLKQWQDLQLTIAKCLAFDVDAEWNKLADLALILHKELAQVGTDFSIHAPDALELLQKSLNELWKKEKNIKQVARWLRTAFAIDLSINQGVSSNSHVTLKLLDQAAALASRGAQGLTNRYPSEELQWLASASFNHGVDHGINGGQQIAWQLFDAALELARYADDNGALHASLTARREEASKKMKSN</sequence>
<evidence type="ECO:0000256" key="1">
    <source>
        <dbReference type="ARBA" id="ARBA00023254"/>
    </source>
</evidence>
<dbReference type="OrthoDB" id="65716at2759"/>
<keyword evidence="1" id="KW-0469">Meiosis</keyword>
<dbReference type="GO" id="GO:0051321">
    <property type="term" value="P:meiotic cell cycle"/>
    <property type="evidence" value="ECO:0007669"/>
    <property type="project" value="UniProtKB-KW"/>
</dbReference>
<reference evidence="2 3" key="1">
    <citation type="journal article" date="2016" name="Sci. Rep.">
        <title>Peltaster fructicola genome reveals evolution from an invasive phytopathogen to an ectophytic parasite.</title>
        <authorList>
            <person name="Xu C."/>
            <person name="Chen H."/>
            <person name="Gleason M.L."/>
            <person name="Xu J.R."/>
            <person name="Liu H."/>
            <person name="Zhang R."/>
            <person name="Sun G."/>
        </authorList>
    </citation>
    <scope>NUCLEOTIDE SEQUENCE [LARGE SCALE GENOMIC DNA]</scope>
    <source>
        <strain evidence="2 3">LNHT1506</strain>
    </source>
</reference>
<evidence type="ECO:0000313" key="2">
    <source>
        <dbReference type="EMBL" id="QIW97267.1"/>
    </source>
</evidence>
<accession>A0A6H0XRK1</accession>
<dbReference type="Proteomes" id="UP000503462">
    <property type="component" value="Chromosome 2"/>
</dbReference>
<dbReference type="InterPro" id="IPR039057">
    <property type="entry name" value="Spo22/ZIP4"/>
</dbReference>
<dbReference type="PANTHER" id="PTHR40375">
    <property type="entry name" value="SPORULATION-SPECIFIC PROTEIN 22"/>
    <property type="match status" value="1"/>
</dbReference>
<keyword evidence="3" id="KW-1185">Reference proteome</keyword>
<gene>
    <name evidence="2" type="ORF">AMS68_002785</name>
</gene>
<dbReference type="InterPro" id="IPR013940">
    <property type="entry name" value="Spo22/ZIP4/TEX11"/>
</dbReference>
<dbReference type="GO" id="GO:0090173">
    <property type="term" value="P:regulation of synaptonemal complex assembly"/>
    <property type="evidence" value="ECO:0007669"/>
    <property type="project" value="InterPro"/>
</dbReference>